<dbReference type="EMBL" id="NWSH01003216">
    <property type="protein sequence ID" value="PCG66753.1"/>
    <property type="molecule type" value="Genomic_DNA"/>
</dbReference>
<keyword evidence="2" id="KW-1015">Disulfide bond</keyword>
<feature type="domain" description="Spaetzle" evidence="5">
    <location>
        <begin position="156"/>
        <end position="248"/>
    </location>
</feature>
<evidence type="ECO:0000313" key="6">
    <source>
        <dbReference type="EMBL" id="PCG66753.1"/>
    </source>
</evidence>
<feature type="signal peptide" evidence="4">
    <location>
        <begin position="1"/>
        <end position="18"/>
    </location>
</feature>
<dbReference type="PANTHER" id="PTHR23199:SF12">
    <property type="entry name" value="NEUROTROPHIN 1-RELATED"/>
    <property type="match status" value="1"/>
</dbReference>
<dbReference type="GO" id="GO:0008083">
    <property type="term" value="F:growth factor activity"/>
    <property type="evidence" value="ECO:0007669"/>
    <property type="project" value="TreeGrafter"/>
</dbReference>
<name>A0A2A4J5Q9_HELVI</name>
<dbReference type="STRING" id="7102.A0A2A4J5Q9"/>
<evidence type="ECO:0000256" key="4">
    <source>
        <dbReference type="SAM" id="SignalP"/>
    </source>
</evidence>
<keyword evidence="1 4" id="KW-0732">Signal</keyword>
<dbReference type="Pfam" id="PF16077">
    <property type="entry name" value="Spaetzle"/>
    <property type="match status" value="1"/>
</dbReference>
<evidence type="ECO:0000256" key="1">
    <source>
        <dbReference type="ARBA" id="ARBA00022729"/>
    </source>
</evidence>
<keyword evidence="3" id="KW-0325">Glycoprotein</keyword>
<dbReference type="SUPFAM" id="SSF57501">
    <property type="entry name" value="Cystine-knot cytokines"/>
    <property type="match status" value="1"/>
</dbReference>
<evidence type="ECO:0000256" key="2">
    <source>
        <dbReference type="ARBA" id="ARBA00023157"/>
    </source>
</evidence>
<reference evidence="6" key="1">
    <citation type="submission" date="2017-09" db="EMBL/GenBank/DDBJ databases">
        <title>Contemporary evolution of a Lepidopteran species, Heliothis virescens, in response to modern agricultural practices.</title>
        <authorList>
            <person name="Fritz M.L."/>
            <person name="Deyonke A.M."/>
            <person name="Papanicolaou A."/>
            <person name="Micinski S."/>
            <person name="Westbrook J."/>
            <person name="Gould F."/>
        </authorList>
    </citation>
    <scope>NUCLEOTIDE SEQUENCE [LARGE SCALE GENOMIC DNA]</scope>
    <source>
        <strain evidence="6">HvINT-</strain>
        <tissue evidence="6">Whole body</tissue>
    </source>
</reference>
<dbReference type="GO" id="GO:0045087">
    <property type="term" value="P:innate immune response"/>
    <property type="evidence" value="ECO:0007669"/>
    <property type="project" value="TreeGrafter"/>
</dbReference>
<dbReference type="AlphaFoldDB" id="A0A2A4J5Q9"/>
<dbReference type="InterPro" id="IPR029034">
    <property type="entry name" value="Cystine-knot_cytokine"/>
</dbReference>
<dbReference type="GO" id="GO:0005615">
    <property type="term" value="C:extracellular space"/>
    <property type="evidence" value="ECO:0007669"/>
    <property type="project" value="UniProtKB-ARBA"/>
</dbReference>
<gene>
    <name evidence="6" type="ORF">B5V51_7265</name>
</gene>
<evidence type="ECO:0000256" key="3">
    <source>
        <dbReference type="ARBA" id="ARBA00023180"/>
    </source>
</evidence>
<dbReference type="GO" id="GO:0021556">
    <property type="term" value="P:central nervous system formation"/>
    <property type="evidence" value="ECO:0007669"/>
    <property type="project" value="TreeGrafter"/>
</dbReference>
<feature type="chain" id="PRO_5012901334" description="Spaetzle domain-containing protein" evidence="4">
    <location>
        <begin position="19"/>
        <end position="254"/>
    </location>
</feature>
<dbReference type="InterPro" id="IPR032104">
    <property type="entry name" value="Spaetzle"/>
</dbReference>
<sequence length="254" mass="28658">MAWTLHLLFGITVITASAYKCKHTLQANVGSEPNYAYSYDNQEGIPEGVSAQLRSQQPLSRTDNEAKVLNWSIQSRRGESTDRIVFPGQTSDEFELIIPDHCKKIGICEDVQNYPTELVNKVIAESPDLKKETDKLDLPDVPDIAQRVGPMEENIELCNIQEKVVYPKAAVDAAGEWHVVLNKPEEPIQGFRVETCDEDGAPCLRFAYFAKGYEARCKQKYMYRNMWALINDTKVEKLLKVPSCCSCVAKHVLT</sequence>
<comment type="caution">
    <text evidence="6">The sequence shown here is derived from an EMBL/GenBank/DDBJ whole genome shotgun (WGS) entry which is preliminary data.</text>
</comment>
<dbReference type="Gene3D" id="2.10.90.10">
    <property type="entry name" value="Cystine-knot cytokines"/>
    <property type="match status" value="1"/>
</dbReference>
<dbReference type="InterPro" id="IPR052444">
    <property type="entry name" value="Spz/Toll_ligand-like"/>
</dbReference>
<dbReference type="PANTHER" id="PTHR23199">
    <property type="entry name" value="NEUROTROPHIN 1-RELATED"/>
    <property type="match status" value="1"/>
</dbReference>
<evidence type="ECO:0000259" key="5">
    <source>
        <dbReference type="Pfam" id="PF16077"/>
    </source>
</evidence>
<accession>A0A2A4J5Q9</accession>
<organism evidence="6">
    <name type="scientific">Heliothis virescens</name>
    <name type="common">Tobacco budworm moth</name>
    <dbReference type="NCBI Taxonomy" id="7102"/>
    <lineage>
        <taxon>Eukaryota</taxon>
        <taxon>Metazoa</taxon>
        <taxon>Ecdysozoa</taxon>
        <taxon>Arthropoda</taxon>
        <taxon>Hexapoda</taxon>
        <taxon>Insecta</taxon>
        <taxon>Pterygota</taxon>
        <taxon>Neoptera</taxon>
        <taxon>Endopterygota</taxon>
        <taxon>Lepidoptera</taxon>
        <taxon>Glossata</taxon>
        <taxon>Ditrysia</taxon>
        <taxon>Noctuoidea</taxon>
        <taxon>Noctuidae</taxon>
        <taxon>Heliothinae</taxon>
        <taxon>Heliothis</taxon>
    </lineage>
</organism>
<protein>
    <recommendedName>
        <fullName evidence="5">Spaetzle domain-containing protein</fullName>
    </recommendedName>
</protein>
<dbReference type="GO" id="GO:0005121">
    <property type="term" value="F:Toll binding"/>
    <property type="evidence" value="ECO:0007669"/>
    <property type="project" value="TreeGrafter"/>
</dbReference>
<proteinExistence type="predicted"/>